<reference evidence="4" key="1">
    <citation type="journal article" date="2020" name="Stud. Mycol.">
        <title>101 Dothideomycetes genomes: a test case for predicting lifestyles and emergence of pathogens.</title>
        <authorList>
            <person name="Haridas S."/>
            <person name="Albert R."/>
            <person name="Binder M."/>
            <person name="Bloem J."/>
            <person name="Labutti K."/>
            <person name="Salamov A."/>
            <person name="Andreopoulos B."/>
            <person name="Baker S."/>
            <person name="Barry K."/>
            <person name="Bills G."/>
            <person name="Bluhm B."/>
            <person name="Cannon C."/>
            <person name="Castanera R."/>
            <person name="Culley D."/>
            <person name="Daum C."/>
            <person name="Ezra D."/>
            <person name="Gonzalez J."/>
            <person name="Henrissat B."/>
            <person name="Kuo A."/>
            <person name="Liang C."/>
            <person name="Lipzen A."/>
            <person name="Lutzoni F."/>
            <person name="Magnuson J."/>
            <person name="Mondo S."/>
            <person name="Nolan M."/>
            <person name="Ohm R."/>
            <person name="Pangilinan J."/>
            <person name="Park H.-J."/>
            <person name="Ramirez L."/>
            <person name="Alfaro M."/>
            <person name="Sun H."/>
            <person name="Tritt A."/>
            <person name="Yoshinaga Y."/>
            <person name="Zwiers L.-H."/>
            <person name="Turgeon B."/>
            <person name="Goodwin S."/>
            <person name="Spatafora J."/>
            <person name="Crous P."/>
            <person name="Grigoriev I."/>
        </authorList>
    </citation>
    <scope>NUCLEOTIDE SEQUENCE</scope>
    <source>
        <strain evidence="4">CBS 113389</strain>
    </source>
</reference>
<dbReference type="OrthoDB" id="249703at2759"/>
<evidence type="ECO:0008006" key="6">
    <source>
        <dbReference type="Google" id="ProtNLM"/>
    </source>
</evidence>
<dbReference type="Gene3D" id="3.40.30.10">
    <property type="entry name" value="Glutaredoxin"/>
    <property type="match status" value="1"/>
</dbReference>
<dbReference type="InterPro" id="IPR010987">
    <property type="entry name" value="Glutathione-S-Trfase_C-like"/>
</dbReference>
<dbReference type="EMBL" id="MU001642">
    <property type="protein sequence ID" value="KAF2479030.1"/>
    <property type="molecule type" value="Genomic_DNA"/>
</dbReference>
<evidence type="ECO:0000313" key="4">
    <source>
        <dbReference type="EMBL" id="KAF2479030.1"/>
    </source>
</evidence>
<dbReference type="Gene3D" id="1.20.1050.10">
    <property type="match status" value="1"/>
</dbReference>
<accession>A0A6A6PGC6</accession>
<keyword evidence="5" id="KW-1185">Reference proteome</keyword>
<proteinExistence type="inferred from homology"/>
<dbReference type="InterPro" id="IPR036249">
    <property type="entry name" value="Thioredoxin-like_sf"/>
</dbReference>
<gene>
    <name evidence="4" type="ORF">BDY17DRAFT_327831</name>
</gene>
<evidence type="ECO:0000313" key="5">
    <source>
        <dbReference type="Proteomes" id="UP000799767"/>
    </source>
</evidence>
<dbReference type="AlphaFoldDB" id="A0A6A6PGC6"/>
<dbReference type="Proteomes" id="UP000799767">
    <property type="component" value="Unassembled WGS sequence"/>
</dbReference>
<dbReference type="SUPFAM" id="SSF47616">
    <property type="entry name" value="GST C-terminal domain-like"/>
    <property type="match status" value="1"/>
</dbReference>
<dbReference type="GeneID" id="54478744"/>
<protein>
    <recommendedName>
        <fullName evidence="6">Glutathione S-transferase</fullName>
    </recommendedName>
</protein>
<sequence>MSFTLISATPSPFARMNRITMLEKGIPFSLQNEIPWHKEETITPQHNPLEKLPILLNPSDPTFEPVYDSAHIQRYLVEKFANKGPKLLTGDIDLDLKAYQLQVLSEGVMDAMVLRSFENARAEEKQSKEWAERQTRKINGGLKAFDELAKHRKGEYLIGDGKVYTIADIAVACAVGHLDFVDAVPGWREQYPSIAEWFDKMERREYHAQTRPVMFDIKWDSIV</sequence>
<organism evidence="4 5">
    <name type="scientific">Neohortaea acidophila</name>
    <dbReference type="NCBI Taxonomy" id="245834"/>
    <lineage>
        <taxon>Eukaryota</taxon>
        <taxon>Fungi</taxon>
        <taxon>Dikarya</taxon>
        <taxon>Ascomycota</taxon>
        <taxon>Pezizomycotina</taxon>
        <taxon>Dothideomycetes</taxon>
        <taxon>Dothideomycetidae</taxon>
        <taxon>Mycosphaerellales</taxon>
        <taxon>Teratosphaeriaceae</taxon>
        <taxon>Neohortaea</taxon>
    </lineage>
</organism>
<dbReference type="PROSITE" id="PS50405">
    <property type="entry name" value="GST_CTER"/>
    <property type="match status" value="1"/>
</dbReference>
<evidence type="ECO:0000259" key="3">
    <source>
        <dbReference type="PROSITE" id="PS50405"/>
    </source>
</evidence>
<comment type="similarity">
    <text evidence="1">Belongs to the GST superfamily.</text>
</comment>
<feature type="domain" description="GST N-terminal" evidence="2">
    <location>
        <begin position="1"/>
        <end position="84"/>
    </location>
</feature>
<feature type="domain" description="GST C-terminal" evidence="3">
    <location>
        <begin position="94"/>
        <end position="223"/>
    </location>
</feature>
<dbReference type="CDD" id="cd03205">
    <property type="entry name" value="GST_C_6"/>
    <property type="match status" value="1"/>
</dbReference>
<dbReference type="Pfam" id="PF13410">
    <property type="entry name" value="GST_C_2"/>
    <property type="match status" value="1"/>
</dbReference>
<dbReference type="InterPro" id="IPR004045">
    <property type="entry name" value="Glutathione_S-Trfase_N"/>
</dbReference>
<dbReference type="Pfam" id="PF13409">
    <property type="entry name" value="GST_N_2"/>
    <property type="match status" value="1"/>
</dbReference>
<dbReference type="RefSeq" id="XP_033585600.1">
    <property type="nucleotide sequence ID" value="XM_033737742.1"/>
</dbReference>
<dbReference type="PANTHER" id="PTHR44051:SF8">
    <property type="entry name" value="GLUTATHIONE S-TRANSFERASE GSTA"/>
    <property type="match status" value="1"/>
</dbReference>
<dbReference type="SFLD" id="SFLDS00019">
    <property type="entry name" value="Glutathione_Transferase_(cytos"/>
    <property type="match status" value="1"/>
</dbReference>
<evidence type="ECO:0000256" key="1">
    <source>
        <dbReference type="ARBA" id="ARBA00007409"/>
    </source>
</evidence>
<evidence type="ECO:0000259" key="2">
    <source>
        <dbReference type="PROSITE" id="PS50404"/>
    </source>
</evidence>
<name>A0A6A6PGC6_9PEZI</name>
<dbReference type="InterPro" id="IPR040079">
    <property type="entry name" value="Glutathione_S-Trfase"/>
</dbReference>
<dbReference type="InterPro" id="IPR036282">
    <property type="entry name" value="Glutathione-S-Trfase_C_sf"/>
</dbReference>
<dbReference type="SUPFAM" id="SSF52833">
    <property type="entry name" value="Thioredoxin-like"/>
    <property type="match status" value="1"/>
</dbReference>
<dbReference type="PROSITE" id="PS50404">
    <property type="entry name" value="GST_NTER"/>
    <property type="match status" value="1"/>
</dbReference>
<dbReference type="PANTHER" id="PTHR44051">
    <property type="entry name" value="GLUTATHIONE S-TRANSFERASE-RELATED"/>
    <property type="match status" value="1"/>
</dbReference>